<organism evidence="2 3">
    <name type="scientific">Seminavis robusta</name>
    <dbReference type="NCBI Taxonomy" id="568900"/>
    <lineage>
        <taxon>Eukaryota</taxon>
        <taxon>Sar</taxon>
        <taxon>Stramenopiles</taxon>
        <taxon>Ochrophyta</taxon>
        <taxon>Bacillariophyta</taxon>
        <taxon>Bacillariophyceae</taxon>
        <taxon>Bacillariophycidae</taxon>
        <taxon>Naviculales</taxon>
        <taxon>Naviculaceae</taxon>
        <taxon>Seminavis</taxon>
    </lineage>
</organism>
<reference evidence="2" key="1">
    <citation type="submission" date="2020-06" db="EMBL/GenBank/DDBJ databases">
        <authorList>
            <consortium name="Plant Systems Biology data submission"/>
        </authorList>
    </citation>
    <scope>NUCLEOTIDE SEQUENCE</scope>
    <source>
        <strain evidence="2">D6</strain>
    </source>
</reference>
<feature type="compositionally biased region" description="Basic and acidic residues" evidence="1">
    <location>
        <begin position="226"/>
        <end position="236"/>
    </location>
</feature>
<evidence type="ECO:0000313" key="3">
    <source>
        <dbReference type="Proteomes" id="UP001153069"/>
    </source>
</evidence>
<evidence type="ECO:0000256" key="1">
    <source>
        <dbReference type="SAM" id="MobiDB-lite"/>
    </source>
</evidence>
<protein>
    <submittedName>
        <fullName evidence="2">Uncharacterized protein</fullName>
    </submittedName>
</protein>
<feature type="compositionally biased region" description="Basic residues" evidence="1">
    <location>
        <begin position="216"/>
        <end position="225"/>
    </location>
</feature>
<dbReference type="Proteomes" id="UP001153069">
    <property type="component" value="Unassembled WGS sequence"/>
</dbReference>
<name>A0A9N8I1E3_9STRA</name>
<evidence type="ECO:0000313" key="2">
    <source>
        <dbReference type="EMBL" id="CAB9531358.1"/>
    </source>
</evidence>
<proteinExistence type="predicted"/>
<dbReference type="AlphaFoldDB" id="A0A9N8I1E3"/>
<feature type="region of interest" description="Disordered" evidence="1">
    <location>
        <begin position="176"/>
        <end position="242"/>
    </location>
</feature>
<sequence length="242" mass="27647">MSSTRSWNKGTKKAVEESEKYYDDVMNEMAWKQDETENEERLDELVEVTATQVDPDVFDESGDEESDDEICGFCFCVPCQMVSHGDVLLEIGGECIHDGLLPHEIRYRLYRESFRIWKGVVGKGIRQKLPHCFIKFIRHHYPAPDGKSYVGFHDLGTEKANKVHRREKKLLALASDDSDKFDNDEDHCNTPPPAAAAAAEAEPMHCSQVWPESPIRKKKKARTSGKFKDDDNENKNKKPMAI</sequence>
<dbReference type="EMBL" id="CAICTM010003457">
    <property type="protein sequence ID" value="CAB9531358.1"/>
    <property type="molecule type" value="Genomic_DNA"/>
</dbReference>
<accession>A0A9N8I1E3</accession>
<comment type="caution">
    <text evidence="2">The sequence shown here is derived from an EMBL/GenBank/DDBJ whole genome shotgun (WGS) entry which is preliminary data.</text>
</comment>
<keyword evidence="3" id="KW-1185">Reference proteome</keyword>
<gene>
    <name evidence="2" type="ORF">SEMRO_3459_G348240.1</name>
</gene>